<feature type="modified residue" description="4-aspartylphosphate" evidence="2">
    <location>
        <position position="58"/>
    </location>
</feature>
<dbReference type="SUPFAM" id="SSF55785">
    <property type="entry name" value="PYP-like sensor domain (PAS domain)"/>
    <property type="match status" value="1"/>
</dbReference>
<feature type="domain" description="Response regulatory" evidence="3">
    <location>
        <begin position="4"/>
        <end position="122"/>
    </location>
</feature>
<feature type="domain" description="PAC" evidence="5">
    <location>
        <begin position="213"/>
        <end position="265"/>
    </location>
</feature>
<comment type="caution">
    <text evidence="8">The sequence shown here is derived from an EMBL/GenBank/DDBJ whole genome shotgun (WGS) entry which is preliminary data.</text>
</comment>
<reference evidence="8 9" key="1">
    <citation type="submission" date="2018-05" db="EMBL/GenBank/DDBJ databases">
        <title>Genomic Encyclopedia of Type Strains, Phase IV (KMG-IV): sequencing the most valuable type-strain genomes for metagenomic binning, comparative biology and taxonomic classification.</title>
        <authorList>
            <person name="Goeker M."/>
        </authorList>
    </citation>
    <scope>NUCLEOTIDE SEQUENCE [LARGE SCALE GENOMIC DNA]</scope>
    <source>
        <strain evidence="8 9">DSM 19792</strain>
    </source>
</reference>
<keyword evidence="2" id="KW-0597">Phosphoprotein</keyword>
<keyword evidence="9" id="KW-1185">Reference proteome</keyword>
<name>A0A318JKZ6_9BURK</name>
<proteinExistence type="predicted"/>
<dbReference type="Pfam" id="PF00990">
    <property type="entry name" value="GGDEF"/>
    <property type="match status" value="1"/>
</dbReference>
<organism evidence="8 9">
    <name type="scientific">Undibacterium pigrum</name>
    <dbReference type="NCBI Taxonomy" id="401470"/>
    <lineage>
        <taxon>Bacteria</taxon>
        <taxon>Pseudomonadati</taxon>
        <taxon>Pseudomonadota</taxon>
        <taxon>Betaproteobacteria</taxon>
        <taxon>Burkholderiales</taxon>
        <taxon>Oxalobacteraceae</taxon>
        <taxon>Undibacterium</taxon>
    </lineage>
</organism>
<dbReference type="InterPro" id="IPR000014">
    <property type="entry name" value="PAS"/>
</dbReference>
<dbReference type="GO" id="GO:0071732">
    <property type="term" value="P:cellular response to nitric oxide"/>
    <property type="evidence" value="ECO:0007669"/>
    <property type="project" value="UniProtKB-ARBA"/>
</dbReference>
<dbReference type="Pfam" id="PF00989">
    <property type="entry name" value="PAS"/>
    <property type="match status" value="1"/>
</dbReference>
<dbReference type="InterPro" id="IPR052155">
    <property type="entry name" value="Biofilm_reg_signaling"/>
</dbReference>
<evidence type="ECO:0000256" key="2">
    <source>
        <dbReference type="PROSITE-ProRule" id="PRU00169"/>
    </source>
</evidence>
<dbReference type="CDD" id="cd01949">
    <property type="entry name" value="GGDEF"/>
    <property type="match status" value="1"/>
</dbReference>
<evidence type="ECO:0000313" key="9">
    <source>
        <dbReference type="Proteomes" id="UP000247792"/>
    </source>
</evidence>
<dbReference type="InterPro" id="IPR011006">
    <property type="entry name" value="CheY-like_superfamily"/>
</dbReference>
<accession>A0A318JKZ6</accession>
<sequence length="707" mass="77660">MVKRILVVTPVIADALALQEALLKARDGYYETVFADTLAAAIEHLQDKTKPIDIILLDCFLPDSKGIGSFQHLFAIVPKIPILTICDTDHALAIEAVELGAQGFLTRGHFSSYLVPQSLRNIIQRKAVEDAAFLEKARAEITLNSISDAVIGTDMAGNIDYLNVAAEHITLWKREEAQGQPIDTVMPLIQSENRQPKANPVIQVLQQDTATTLTPGTILLRRDGSEVAIEDSTTPIHDAYGNLAGAVMVFRDITATQAMAVKMAHLAQHDFLTNLPNRALLNDRIAQAIGLAKRRETHLAVLFLDLDNFKHINDSLGHALGDMLLKSVTERLCACVRSSDTVSRQGGDEFVILVTDDKSAENAAFTAEKLLKSLATPHSINGHELYVTTSIGISSYPADGTDADTLIKNADTAMYQAKEKGRNNFQFFKPEMNVRAVERQVIEANLRLAMIRNEFSLHYQPKINLKSGAITGAEALLRWSHPQWGMVPPIRFIGIAEDCGVIIPLGRWVLREACIQTKKWQDAGLKISEIAVNISAVEFRRQDFVETVRAILQETGLSPRCLQLEITESVLMRDAENSIAILQQLKDMGIQLAVDDFGTGYSSLSYLNQFPIDVLKIDQSFVNEIGASKTDGDGIIVSAVIAMGNSLKQKVIAEGIEKQGQLSFLKAQHCEEGQGYIFSRPLAADQFAKMLRLGVTAHAPIPVLMPN</sequence>
<dbReference type="Pfam" id="PF00072">
    <property type="entry name" value="Response_reg"/>
    <property type="match status" value="1"/>
</dbReference>
<dbReference type="NCBIfam" id="TIGR00254">
    <property type="entry name" value="GGDEF"/>
    <property type="match status" value="1"/>
</dbReference>
<dbReference type="NCBIfam" id="TIGR00229">
    <property type="entry name" value="sensory_box"/>
    <property type="match status" value="1"/>
</dbReference>
<dbReference type="OrthoDB" id="9813903at2"/>
<feature type="domain" description="PAS" evidence="4">
    <location>
        <begin position="135"/>
        <end position="208"/>
    </location>
</feature>
<evidence type="ECO:0000259" key="3">
    <source>
        <dbReference type="PROSITE" id="PS50110"/>
    </source>
</evidence>
<dbReference type="InterPro" id="IPR000160">
    <property type="entry name" value="GGDEF_dom"/>
</dbReference>
<dbReference type="PANTHER" id="PTHR44757">
    <property type="entry name" value="DIGUANYLATE CYCLASE DGCP"/>
    <property type="match status" value="1"/>
</dbReference>
<dbReference type="CDD" id="cd01948">
    <property type="entry name" value="EAL"/>
    <property type="match status" value="1"/>
</dbReference>
<dbReference type="PANTHER" id="PTHR44757:SF2">
    <property type="entry name" value="BIOFILM ARCHITECTURE MAINTENANCE PROTEIN MBAA"/>
    <property type="match status" value="1"/>
</dbReference>
<dbReference type="Gene3D" id="3.40.50.2300">
    <property type="match status" value="1"/>
</dbReference>
<dbReference type="PROSITE" id="PS50112">
    <property type="entry name" value="PAS"/>
    <property type="match status" value="1"/>
</dbReference>
<dbReference type="InterPro" id="IPR029787">
    <property type="entry name" value="Nucleotide_cyclase"/>
</dbReference>
<protein>
    <submittedName>
        <fullName evidence="8">PAS domain S-box-containing protein/diguanylate cyclase (GGDEF)-like protein</fullName>
    </submittedName>
</protein>
<dbReference type="SMART" id="SM00091">
    <property type="entry name" value="PAS"/>
    <property type="match status" value="1"/>
</dbReference>
<dbReference type="GO" id="GO:0071111">
    <property type="term" value="F:cyclic-guanylate-specific phosphodiesterase activity"/>
    <property type="evidence" value="ECO:0007669"/>
    <property type="project" value="UniProtKB-EC"/>
</dbReference>
<dbReference type="RefSeq" id="WP_110254130.1">
    <property type="nucleotide sequence ID" value="NZ_QJKB01000001.1"/>
</dbReference>
<dbReference type="Gene3D" id="3.30.70.270">
    <property type="match status" value="1"/>
</dbReference>
<dbReference type="PROSITE" id="PS50110">
    <property type="entry name" value="RESPONSE_REGULATORY"/>
    <property type="match status" value="1"/>
</dbReference>
<dbReference type="SUPFAM" id="SSF141868">
    <property type="entry name" value="EAL domain-like"/>
    <property type="match status" value="1"/>
</dbReference>
<dbReference type="CDD" id="cd00130">
    <property type="entry name" value="PAS"/>
    <property type="match status" value="1"/>
</dbReference>
<dbReference type="PROSITE" id="PS50883">
    <property type="entry name" value="EAL"/>
    <property type="match status" value="1"/>
</dbReference>
<dbReference type="InterPro" id="IPR001633">
    <property type="entry name" value="EAL_dom"/>
</dbReference>
<comment type="catalytic activity">
    <reaction evidence="1">
        <text>3',3'-c-di-GMP + H2O = 5'-phosphoguanylyl(3'-&gt;5')guanosine + H(+)</text>
        <dbReference type="Rhea" id="RHEA:24902"/>
        <dbReference type="ChEBI" id="CHEBI:15377"/>
        <dbReference type="ChEBI" id="CHEBI:15378"/>
        <dbReference type="ChEBI" id="CHEBI:58754"/>
        <dbReference type="ChEBI" id="CHEBI:58805"/>
        <dbReference type="EC" id="3.1.4.52"/>
    </reaction>
    <physiologicalReaction direction="left-to-right" evidence="1">
        <dbReference type="Rhea" id="RHEA:24903"/>
    </physiologicalReaction>
</comment>
<dbReference type="InterPro" id="IPR001789">
    <property type="entry name" value="Sig_transdc_resp-reg_receiver"/>
</dbReference>
<evidence type="ECO:0000256" key="1">
    <source>
        <dbReference type="ARBA" id="ARBA00051114"/>
    </source>
</evidence>
<dbReference type="Proteomes" id="UP000247792">
    <property type="component" value="Unassembled WGS sequence"/>
</dbReference>
<dbReference type="InterPro" id="IPR035965">
    <property type="entry name" value="PAS-like_dom_sf"/>
</dbReference>
<dbReference type="FunFam" id="3.20.20.450:FF:000001">
    <property type="entry name" value="Cyclic di-GMP phosphodiesterase yahA"/>
    <property type="match status" value="1"/>
</dbReference>
<dbReference type="AlphaFoldDB" id="A0A318JKZ6"/>
<dbReference type="PROSITE" id="PS50887">
    <property type="entry name" value="GGDEF"/>
    <property type="match status" value="1"/>
</dbReference>
<dbReference type="Gene3D" id="3.20.20.450">
    <property type="entry name" value="EAL domain"/>
    <property type="match status" value="1"/>
</dbReference>
<dbReference type="InterPro" id="IPR000700">
    <property type="entry name" value="PAS-assoc_C"/>
</dbReference>
<dbReference type="EMBL" id="QJKB01000001">
    <property type="protein sequence ID" value="PXX47802.1"/>
    <property type="molecule type" value="Genomic_DNA"/>
</dbReference>
<dbReference type="InterPro" id="IPR013767">
    <property type="entry name" value="PAS_fold"/>
</dbReference>
<evidence type="ECO:0000259" key="7">
    <source>
        <dbReference type="PROSITE" id="PS50887"/>
    </source>
</evidence>
<dbReference type="CDD" id="cd00156">
    <property type="entry name" value="REC"/>
    <property type="match status" value="1"/>
</dbReference>
<dbReference type="SMART" id="SM00267">
    <property type="entry name" value="GGDEF"/>
    <property type="match status" value="1"/>
</dbReference>
<dbReference type="GO" id="GO:0006355">
    <property type="term" value="P:regulation of DNA-templated transcription"/>
    <property type="evidence" value="ECO:0007669"/>
    <property type="project" value="InterPro"/>
</dbReference>
<dbReference type="InterPro" id="IPR035919">
    <property type="entry name" value="EAL_sf"/>
</dbReference>
<dbReference type="SUPFAM" id="SSF52172">
    <property type="entry name" value="CheY-like"/>
    <property type="match status" value="1"/>
</dbReference>
<dbReference type="SMART" id="SM00052">
    <property type="entry name" value="EAL"/>
    <property type="match status" value="1"/>
</dbReference>
<feature type="domain" description="EAL" evidence="6">
    <location>
        <begin position="439"/>
        <end position="695"/>
    </location>
</feature>
<evidence type="ECO:0000313" key="8">
    <source>
        <dbReference type="EMBL" id="PXX47802.1"/>
    </source>
</evidence>
<dbReference type="Pfam" id="PF00563">
    <property type="entry name" value="EAL"/>
    <property type="match status" value="1"/>
</dbReference>
<dbReference type="PROSITE" id="PS50113">
    <property type="entry name" value="PAC"/>
    <property type="match status" value="1"/>
</dbReference>
<evidence type="ECO:0000259" key="6">
    <source>
        <dbReference type="PROSITE" id="PS50883"/>
    </source>
</evidence>
<dbReference type="FunFam" id="3.30.70.270:FF:000001">
    <property type="entry name" value="Diguanylate cyclase domain protein"/>
    <property type="match status" value="1"/>
</dbReference>
<feature type="domain" description="GGDEF" evidence="7">
    <location>
        <begin position="297"/>
        <end position="430"/>
    </location>
</feature>
<gene>
    <name evidence="8" type="ORF">DFR42_1011400</name>
</gene>
<dbReference type="Gene3D" id="3.30.450.20">
    <property type="entry name" value="PAS domain"/>
    <property type="match status" value="1"/>
</dbReference>
<evidence type="ECO:0000259" key="5">
    <source>
        <dbReference type="PROSITE" id="PS50113"/>
    </source>
</evidence>
<dbReference type="GO" id="GO:0000160">
    <property type="term" value="P:phosphorelay signal transduction system"/>
    <property type="evidence" value="ECO:0007669"/>
    <property type="project" value="InterPro"/>
</dbReference>
<evidence type="ECO:0000259" key="4">
    <source>
        <dbReference type="PROSITE" id="PS50112"/>
    </source>
</evidence>
<dbReference type="SUPFAM" id="SSF55073">
    <property type="entry name" value="Nucleotide cyclase"/>
    <property type="match status" value="1"/>
</dbReference>
<dbReference type="InterPro" id="IPR043128">
    <property type="entry name" value="Rev_trsase/Diguanyl_cyclase"/>
</dbReference>